<dbReference type="RefSeq" id="XP_028866239.1">
    <property type="nucleotide sequence ID" value="XM_029010406.1"/>
</dbReference>
<protein>
    <submittedName>
        <fullName evidence="1">Uncharacterized protein</fullName>
    </submittedName>
</protein>
<name>A0A2H6KAI7_9APIC</name>
<accession>A0A2H6KAI7</accession>
<dbReference type="VEuPathDB" id="PiroplasmaDB:BOVATA_014890"/>
<dbReference type="GeneID" id="39873766"/>
<evidence type="ECO:0000313" key="2">
    <source>
        <dbReference type="Proteomes" id="UP000236319"/>
    </source>
</evidence>
<evidence type="ECO:0000313" key="1">
    <source>
        <dbReference type="EMBL" id="GBE59996.1"/>
    </source>
</evidence>
<dbReference type="EMBL" id="BDSA01000002">
    <property type="protein sequence ID" value="GBE59996.1"/>
    <property type="molecule type" value="Genomic_DNA"/>
</dbReference>
<sequence>MDMSLIDDSTDCLIRLLVCVLVLCQPLTKDSVKLKCSGNVNGGLGTRLNRAGMYSLPRNSLMMSQMSRPFLVEPENALKPSGVIHGTPGPLLGHVEHIDLQPTLLTWCGRCPGRESPRKDISGELGKQVDSSVLCSSHSVLAVGTPLPYRQSPQPKSVAG</sequence>
<keyword evidence="2" id="KW-1185">Reference proteome</keyword>
<comment type="caution">
    <text evidence="1">The sequence shown here is derived from an EMBL/GenBank/DDBJ whole genome shotgun (WGS) entry which is preliminary data.</text>
</comment>
<gene>
    <name evidence="1" type="ORF">BOVATA_014890</name>
</gene>
<dbReference type="Proteomes" id="UP000236319">
    <property type="component" value="Unassembled WGS sequence"/>
</dbReference>
<reference evidence="1 2" key="1">
    <citation type="journal article" date="2017" name="BMC Genomics">
        <title>Whole-genome assembly of Babesia ovata and comparative genomics between closely related pathogens.</title>
        <authorList>
            <person name="Yamagishi J."/>
            <person name="Asada M."/>
            <person name="Hakimi H."/>
            <person name="Tanaka T.Q."/>
            <person name="Sugimoto C."/>
            <person name="Kawazu S."/>
        </authorList>
    </citation>
    <scope>NUCLEOTIDE SEQUENCE [LARGE SCALE GENOMIC DNA]</scope>
    <source>
        <strain evidence="1 2">Miyake</strain>
    </source>
</reference>
<organism evidence="1 2">
    <name type="scientific">Babesia ovata</name>
    <dbReference type="NCBI Taxonomy" id="189622"/>
    <lineage>
        <taxon>Eukaryota</taxon>
        <taxon>Sar</taxon>
        <taxon>Alveolata</taxon>
        <taxon>Apicomplexa</taxon>
        <taxon>Aconoidasida</taxon>
        <taxon>Piroplasmida</taxon>
        <taxon>Babesiidae</taxon>
        <taxon>Babesia</taxon>
    </lineage>
</organism>
<proteinExistence type="predicted"/>
<dbReference type="AlphaFoldDB" id="A0A2H6KAI7"/>